<dbReference type="GO" id="GO:0032259">
    <property type="term" value="P:methylation"/>
    <property type="evidence" value="ECO:0007669"/>
    <property type="project" value="UniProtKB-KW"/>
</dbReference>
<dbReference type="KEGG" id="pmaw:MACH26_17040"/>
<dbReference type="AlphaFoldDB" id="A0AA48KQ63"/>
<accession>A0AA48KQ63</accession>
<dbReference type="Gene3D" id="3.40.50.150">
    <property type="entry name" value="Vaccinia Virus protein VP39"/>
    <property type="match status" value="1"/>
</dbReference>
<dbReference type="CDD" id="cd02440">
    <property type="entry name" value="AdoMet_MTases"/>
    <property type="match status" value="1"/>
</dbReference>
<dbReference type="PANTHER" id="PTHR43861">
    <property type="entry name" value="TRANS-ACONITATE 2-METHYLTRANSFERASE-RELATED"/>
    <property type="match status" value="1"/>
</dbReference>
<dbReference type="RefSeq" id="WP_338292215.1">
    <property type="nucleotide sequence ID" value="NZ_AP027272.1"/>
</dbReference>
<reference evidence="1" key="1">
    <citation type="submission" date="2023-01" db="EMBL/GenBank/DDBJ databases">
        <title>Complete genome sequence of Planctobacterium marinum strain Dej080120_11.</title>
        <authorList>
            <person name="Ueki S."/>
            <person name="Maruyama F."/>
        </authorList>
    </citation>
    <scope>NUCLEOTIDE SEQUENCE</scope>
    <source>
        <strain evidence="1">Dej080120_11</strain>
    </source>
</reference>
<name>A0AA48KQ63_9ALTE</name>
<keyword evidence="2" id="KW-1185">Reference proteome</keyword>
<dbReference type="GO" id="GO:0008168">
    <property type="term" value="F:methyltransferase activity"/>
    <property type="evidence" value="ECO:0007669"/>
    <property type="project" value="UniProtKB-KW"/>
</dbReference>
<organism evidence="1 2">
    <name type="scientific">Planctobacterium marinum</name>
    <dbReference type="NCBI Taxonomy" id="1631968"/>
    <lineage>
        <taxon>Bacteria</taxon>
        <taxon>Pseudomonadati</taxon>
        <taxon>Pseudomonadota</taxon>
        <taxon>Gammaproteobacteria</taxon>
        <taxon>Alteromonadales</taxon>
        <taxon>Alteromonadaceae</taxon>
        <taxon>Planctobacterium</taxon>
    </lineage>
</organism>
<sequence length="227" mass="25918">MTESQLHAVKANNVCPLCRSQQTGFYCEDKKRPYLQCENCDLVFVPDGFILSQALEKAEYDKHDNTRLDEGYRCFLNRTLLPVVAQLESRGKGLSEFTGLDFGCGEGAFLSQMAAEKGLEVANYDLYYHHAPQRLNEQYDVIVMTEVLEHIAAPHTLLPALVKQLKPGGFMAVMTKRVIDKTAFAKWHYKNDPTHICFYSEASFQWLADWLELKLTIVANDVVFLQR</sequence>
<evidence type="ECO:0000313" key="2">
    <source>
        <dbReference type="Proteomes" id="UP001333710"/>
    </source>
</evidence>
<keyword evidence="1" id="KW-0489">Methyltransferase</keyword>
<gene>
    <name evidence="1" type="ORF">MACH26_17040</name>
</gene>
<dbReference type="InterPro" id="IPR029063">
    <property type="entry name" value="SAM-dependent_MTases_sf"/>
</dbReference>
<dbReference type="SUPFAM" id="SSF53335">
    <property type="entry name" value="S-adenosyl-L-methionine-dependent methyltransferases"/>
    <property type="match status" value="1"/>
</dbReference>
<evidence type="ECO:0000313" key="1">
    <source>
        <dbReference type="EMBL" id="BDX06183.1"/>
    </source>
</evidence>
<keyword evidence="1" id="KW-0808">Transferase</keyword>
<protein>
    <submittedName>
        <fullName evidence="1">2-polyprenyl-3-methyl-5-hydroxy-6-metoxy-1,4-benzoquinol methylase</fullName>
    </submittedName>
</protein>
<dbReference type="EMBL" id="AP027272">
    <property type="protein sequence ID" value="BDX06183.1"/>
    <property type="molecule type" value="Genomic_DNA"/>
</dbReference>
<proteinExistence type="predicted"/>
<dbReference type="Proteomes" id="UP001333710">
    <property type="component" value="Chromosome"/>
</dbReference>
<dbReference type="Pfam" id="PF13489">
    <property type="entry name" value="Methyltransf_23"/>
    <property type="match status" value="1"/>
</dbReference>